<dbReference type="Pfam" id="PF17776">
    <property type="entry name" value="NLRC4_HD2"/>
    <property type="match status" value="1"/>
</dbReference>
<dbReference type="PANTHER" id="PTHR47189:SF1">
    <property type="entry name" value="MHC CLASS II TRANSACTIVATOR"/>
    <property type="match status" value="1"/>
</dbReference>
<dbReference type="InterPro" id="IPR007111">
    <property type="entry name" value="NACHT_NTPase"/>
</dbReference>
<dbReference type="PANTHER" id="PTHR47189">
    <property type="entry name" value="MHC CLASS II TRANSACTIVATOR"/>
    <property type="match status" value="1"/>
</dbReference>
<accession>A0A8B9KL80</accession>
<dbReference type="Gene3D" id="3.80.10.10">
    <property type="entry name" value="Ribonuclease Inhibitor"/>
    <property type="match status" value="3"/>
</dbReference>
<keyword evidence="2" id="KW-0677">Repeat</keyword>
<keyword evidence="1" id="KW-0433">Leucine-rich repeat</keyword>
<dbReference type="PROSITE" id="PS50837">
    <property type="entry name" value="NACHT"/>
    <property type="match status" value="1"/>
</dbReference>
<organism evidence="6 7">
    <name type="scientific">Astyanax mexicanus</name>
    <name type="common">Blind cave fish</name>
    <name type="synonym">Astyanax fasciatus mexicanus</name>
    <dbReference type="NCBI Taxonomy" id="7994"/>
    <lineage>
        <taxon>Eukaryota</taxon>
        <taxon>Metazoa</taxon>
        <taxon>Chordata</taxon>
        <taxon>Craniata</taxon>
        <taxon>Vertebrata</taxon>
        <taxon>Euteleostomi</taxon>
        <taxon>Actinopterygii</taxon>
        <taxon>Neopterygii</taxon>
        <taxon>Teleostei</taxon>
        <taxon>Ostariophysi</taxon>
        <taxon>Characiformes</taxon>
        <taxon>Characoidei</taxon>
        <taxon>Acestrorhamphidae</taxon>
        <taxon>Acestrorhamphinae</taxon>
        <taxon>Astyanax</taxon>
    </lineage>
</organism>
<protein>
    <recommendedName>
        <fullName evidence="5">NACHT domain-containing protein</fullName>
    </recommendedName>
</protein>
<dbReference type="Ensembl" id="ENSAMXT00005040063.1">
    <property type="protein sequence ID" value="ENSAMXP00005036747.1"/>
    <property type="gene ID" value="ENSAMXG00005017481.1"/>
</dbReference>
<reference evidence="6" key="1">
    <citation type="submission" date="2025-08" db="UniProtKB">
        <authorList>
            <consortium name="Ensembl"/>
        </authorList>
    </citation>
    <scope>IDENTIFICATION</scope>
</reference>
<dbReference type="GO" id="GO:0045345">
    <property type="term" value="P:positive regulation of MHC class I biosynthetic process"/>
    <property type="evidence" value="ECO:0007669"/>
    <property type="project" value="TreeGrafter"/>
</dbReference>
<keyword evidence="4" id="KW-0067">ATP-binding</keyword>
<dbReference type="GO" id="GO:0045348">
    <property type="term" value="P:positive regulation of MHC class II biosynthetic process"/>
    <property type="evidence" value="ECO:0007669"/>
    <property type="project" value="TreeGrafter"/>
</dbReference>
<dbReference type="SUPFAM" id="SSF52047">
    <property type="entry name" value="RNI-like"/>
    <property type="match status" value="2"/>
</dbReference>
<dbReference type="Gene3D" id="3.40.50.300">
    <property type="entry name" value="P-loop containing nucleotide triphosphate hydrolases"/>
    <property type="match status" value="1"/>
</dbReference>
<evidence type="ECO:0000256" key="2">
    <source>
        <dbReference type="ARBA" id="ARBA00022737"/>
    </source>
</evidence>
<evidence type="ECO:0000259" key="5">
    <source>
        <dbReference type="PROSITE" id="PS50837"/>
    </source>
</evidence>
<dbReference type="InterPro" id="IPR041267">
    <property type="entry name" value="NLRP_HD2"/>
</dbReference>
<dbReference type="GO" id="GO:0005524">
    <property type="term" value="F:ATP binding"/>
    <property type="evidence" value="ECO:0007669"/>
    <property type="project" value="UniProtKB-KW"/>
</dbReference>
<dbReference type="InterPro" id="IPR032675">
    <property type="entry name" value="LRR_dom_sf"/>
</dbReference>
<dbReference type="SMART" id="SM00368">
    <property type="entry name" value="LRR_RI"/>
    <property type="match status" value="3"/>
</dbReference>
<dbReference type="InterPro" id="IPR001611">
    <property type="entry name" value="Leu-rich_rpt"/>
</dbReference>
<evidence type="ECO:0000256" key="3">
    <source>
        <dbReference type="ARBA" id="ARBA00022741"/>
    </source>
</evidence>
<evidence type="ECO:0000313" key="6">
    <source>
        <dbReference type="Ensembl" id="ENSAMXP00005036747.1"/>
    </source>
</evidence>
<dbReference type="GO" id="GO:0045944">
    <property type="term" value="P:positive regulation of transcription by RNA polymerase II"/>
    <property type="evidence" value="ECO:0007669"/>
    <property type="project" value="TreeGrafter"/>
</dbReference>
<dbReference type="SUPFAM" id="SSF52540">
    <property type="entry name" value="P-loop containing nucleoside triphosphate hydrolases"/>
    <property type="match status" value="1"/>
</dbReference>
<sequence>MMEEVEDVVEVVAQEASIIVDILCGQKDKVLEQIYGLLDYNTQIQLKHLPSLRQKAVGIVEYFKTSNSDKCREFLSNVWMFCENIPLDLEIKVLSVAGCLMGNIFPDTENSPRSRNAKRVCLDQMQSYTKAVKLFLQQKFERVTKDVSKEISLEETWVYLRHRNSARVREKSGSTQEREETLEHKESVESLLKTTGRVVVLLGQAGSGKTLLMHCLAQHWAQNSYPSIKLLFLLEFRQLNLVSQPLSLKDLLFRFFLPPEGGDEQSEALFNYILSNPEEICFIFDGYDEFGGKFTDPEKLPIPLSPYQELPMADLLSGLCSYKILPKCTVLVTCRPRDVIDLFGSSAYFVAELLGFSQQQVKEYTEEYFQEKEGELKERAVSLLLSNRHLLFMSHVPALCHVCCVCLDHFLSKEKSQSPAELPTSLTQIYLHILSAFLNRCQGTENCENTTPLLLRYRSQIAELSKLAAYGLENSRIVFLAKELSTELMNFGANAGILSRMDLTCADGSRSLGCAFMHLTMQEFLTALHLMTSTGIPESELKRKLNLKSRWTTKTDPKTVFTDSLHLFMCGLAAEACTSTLALLEGSEDAVAVVKTRQAAVLKILKGFVGTASQTGPKIVELCRCVHEAQDISLAKIVGLRARFELRNIRLYPVDMDALAFVTSAADQMVCLDFGGCSIELECLTIIPNCRTLEHVIFRSRKYDDKFAEALSTILPELHTLKQLEFISGGLTDTGTDKLVKALACCPQITHLDGCFLCCFSLTESDVQPASMNRLCKNLAKCPHLVELDFSHGALQDESVEKLLMFLPLMKSLQVLNISHVQMSTDGTLLFLRLLADCQHITAVELRYSYSFSFDVLIHFFSFNSLSSNFLGDDGVKRFVDFLPRLRISNSVRYRHCLLSLTCMYQCSFRLRNNGLNAERIQNLLQQLCTGNDFRTIWIEEPWIKAEDAVCLVSSCLDLNPRTKDIRVEKTCFRVSLQGLPSSRQVLNFLWGLGITLCYCNMFVNDYVIFSPPFSFDDCEVEGQHLSSLKSYVQKCSSLLELHFSLLTMGTDGAEFLSSVLPSLENLKSLSFKSKGASIDEAVIYALQHTPKHLESLSYNSLTLKRLDSLQLNEESTVCLAQGLRSMTSLKKISLNKMALAPKDGSGVLCVLASLQALSRLEEIELEGLRMADRGMEELVKYIPKWTTLRKINLSQNLLSDQAGEMLVKALSHCKGLEQLLQMSVVKLIFLFCSLTSIGTSDLTGVASCLKHCSSIEFVSLAWNKCGNDVALKLAEVLPQCTKLKKLDLEANNINTIGAKALAKCLESCPWIEIIRLWKNPIVKDDQILRDCRLNFSFFEAPF</sequence>
<keyword evidence="3" id="KW-0547">Nucleotide-binding</keyword>
<feature type="domain" description="NACHT" evidence="5">
    <location>
        <begin position="197"/>
        <end position="336"/>
    </location>
</feature>
<dbReference type="Gene3D" id="1.10.533.20">
    <property type="match status" value="1"/>
</dbReference>
<dbReference type="Proteomes" id="UP000694621">
    <property type="component" value="Unplaced"/>
</dbReference>
<proteinExistence type="predicted"/>
<evidence type="ECO:0000313" key="7">
    <source>
        <dbReference type="Proteomes" id="UP000694621"/>
    </source>
</evidence>
<dbReference type="InterPro" id="IPR027417">
    <property type="entry name" value="P-loop_NTPase"/>
</dbReference>
<dbReference type="Pfam" id="PF05729">
    <property type="entry name" value="NACHT"/>
    <property type="match status" value="1"/>
</dbReference>
<name>A0A8B9KL80_ASTMX</name>
<evidence type="ECO:0000256" key="4">
    <source>
        <dbReference type="ARBA" id="ARBA00022840"/>
    </source>
</evidence>
<evidence type="ECO:0000256" key="1">
    <source>
        <dbReference type="ARBA" id="ARBA00022614"/>
    </source>
</evidence>
<dbReference type="Pfam" id="PF13516">
    <property type="entry name" value="LRR_6"/>
    <property type="match status" value="2"/>
</dbReference>